<evidence type="ECO:0000256" key="2">
    <source>
        <dbReference type="ARBA" id="ARBA00022741"/>
    </source>
</evidence>
<reference evidence="6 7" key="1">
    <citation type="submission" date="2017-06" db="EMBL/GenBank/DDBJ databases">
        <title>Sequencing and comparative analysis of myxobacterial genomes.</title>
        <authorList>
            <person name="Rupp O."/>
            <person name="Goesmann A."/>
            <person name="Sogaard-Andersen L."/>
        </authorList>
    </citation>
    <scope>NUCLEOTIDE SEQUENCE [LARGE SCALE GENOMIC DNA]</scope>
    <source>
        <strain evidence="6 7">DSM 14697</strain>
    </source>
</reference>
<keyword evidence="2" id="KW-0547">Nucleotide-binding</keyword>
<feature type="domain" description="Protein kinase" evidence="5">
    <location>
        <begin position="11"/>
        <end position="284"/>
    </location>
</feature>
<dbReference type="InterPro" id="IPR011009">
    <property type="entry name" value="Kinase-like_dom_sf"/>
</dbReference>
<evidence type="ECO:0000313" key="7">
    <source>
        <dbReference type="Proteomes" id="UP000217343"/>
    </source>
</evidence>
<protein>
    <submittedName>
        <fullName evidence="6">Protein kinase</fullName>
    </submittedName>
</protein>
<dbReference type="Gene3D" id="1.10.510.10">
    <property type="entry name" value="Transferase(Phosphotransferase) domain 1"/>
    <property type="match status" value="1"/>
</dbReference>
<dbReference type="PROSITE" id="PS50011">
    <property type="entry name" value="PROTEIN_KINASE_DOM"/>
    <property type="match status" value="1"/>
</dbReference>
<dbReference type="InterPro" id="IPR000719">
    <property type="entry name" value="Prot_kinase_dom"/>
</dbReference>
<dbReference type="OrthoDB" id="9801841at2"/>
<keyword evidence="3 6" id="KW-0418">Kinase</keyword>
<sequence>MLVRGTQVGAHVIVRRVAVGAFSDVYSGLHAVDGTQVAVKVLSASSCLHEELVARFLNEGQSLRDLRHPGLVRALDLGLLPDGPPFIVLEWLPTDLEQALARAGGCLPVRTCAEVLGQVAAALDALHVHGLIHRDVKPANILVARLDAEDVTVKLADLGLAKRVATGPEAPAALPVSTAGTAVLGSWDFMAPEQWLDAKRVDARVDVYSLGVLGFQLLAGQLPFGGGTQKELMIRHLRMPPPLHLLGDEVPASLRGLLGRMMAKAAGTRPPLMEVRECVAGLVFR</sequence>
<evidence type="ECO:0000256" key="4">
    <source>
        <dbReference type="ARBA" id="ARBA00022840"/>
    </source>
</evidence>
<dbReference type="Pfam" id="PF00069">
    <property type="entry name" value="Pkinase"/>
    <property type="match status" value="1"/>
</dbReference>
<dbReference type="SMART" id="SM00220">
    <property type="entry name" value="S_TKc"/>
    <property type="match status" value="1"/>
</dbReference>
<keyword evidence="1" id="KW-0808">Transferase</keyword>
<dbReference type="PANTHER" id="PTHR43289">
    <property type="entry name" value="MITOGEN-ACTIVATED PROTEIN KINASE KINASE KINASE 20-RELATED"/>
    <property type="match status" value="1"/>
</dbReference>
<dbReference type="InterPro" id="IPR008271">
    <property type="entry name" value="Ser/Thr_kinase_AS"/>
</dbReference>
<evidence type="ECO:0000256" key="1">
    <source>
        <dbReference type="ARBA" id="ARBA00022679"/>
    </source>
</evidence>
<proteinExistence type="predicted"/>
<dbReference type="Proteomes" id="UP000217343">
    <property type="component" value="Chromosome"/>
</dbReference>
<dbReference type="PANTHER" id="PTHR43289:SF6">
    <property type="entry name" value="SERINE_THREONINE-PROTEIN KINASE NEKL-3"/>
    <property type="match status" value="1"/>
</dbReference>
<accession>A0A286NVZ9</accession>
<dbReference type="PROSITE" id="PS00108">
    <property type="entry name" value="PROTEIN_KINASE_ST"/>
    <property type="match status" value="1"/>
</dbReference>
<dbReference type="RefSeq" id="WP_095961278.1">
    <property type="nucleotide sequence ID" value="NZ_CP022203.1"/>
</dbReference>
<gene>
    <name evidence="6" type="ORF">MYMAC_007002</name>
</gene>
<dbReference type="SUPFAM" id="SSF56112">
    <property type="entry name" value="Protein kinase-like (PK-like)"/>
    <property type="match status" value="1"/>
</dbReference>
<organism evidence="6 7">
    <name type="scientific">Corallococcus macrosporus DSM 14697</name>
    <dbReference type="NCBI Taxonomy" id="1189310"/>
    <lineage>
        <taxon>Bacteria</taxon>
        <taxon>Pseudomonadati</taxon>
        <taxon>Myxococcota</taxon>
        <taxon>Myxococcia</taxon>
        <taxon>Myxococcales</taxon>
        <taxon>Cystobacterineae</taxon>
        <taxon>Myxococcaceae</taxon>
        <taxon>Corallococcus</taxon>
    </lineage>
</organism>
<dbReference type="PIRSF" id="PIRSF000654">
    <property type="entry name" value="Integrin-linked_kinase"/>
    <property type="match status" value="1"/>
</dbReference>
<dbReference type="GO" id="GO:0004674">
    <property type="term" value="F:protein serine/threonine kinase activity"/>
    <property type="evidence" value="ECO:0007669"/>
    <property type="project" value="TreeGrafter"/>
</dbReference>
<evidence type="ECO:0000313" key="6">
    <source>
        <dbReference type="EMBL" id="ATB51344.1"/>
    </source>
</evidence>
<name>A0A286NVZ9_9BACT</name>
<keyword evidence="4" id="KW-0067">ATP-binding</keyword>
<evidence type="ECO:0000259" key="5">
    <source>
        <dbReference type="PROSITE" id="PS50011"/>
    </source>
</evidence>
<dbReference type="KEGG" id="mmas:MYMAC_007002"/>
<dbReference type="AlphaFoldDB" id="A0A286NVZ9"/>
<evidence type="ECO:0000256" key="3">
    <source>
        <dbReference type="ARBA" id="ARBA00022777"/>
    </source>
</evidence>
<keyword evidence="7" id="KW-1185">Reference proteome</keyword>
<dbReference type="CDD" id="cd14014">
    <property type="entry name" value="STKc_PknB_like"/>
    <property type="match status" value="1"/>
</dbReference>
<dbReference type="Gene3D" id="3.30.200.20">
    <property type="entry name" value="Phosphorylase Kinase, domain 1"/>
    <property type="match status" value="1"/>
</dbReference>
<dbReference type="EMBL" id="CP022203">
    <property type="protein sequence ID" value="ATB51344.1"/>
    <property type="molecule type" value="Genomic_DNA"/>
</dbReference>
<dbReference type="GO" id="GO:0005524">
    <property type="term" value="F:ATP binding"/>
    <property type="evidence" value="ECO:0007669"/>
    <property type="project" value="UniProtKB-KW"/>
</dbReference>